<dbReference type="InterPro" id="IPR011539">
    <property type="entry name" value="RHD_DNA_bind_dom"/>
</dbReference>
<protein>
    <submittedName>
        <fullName evidence="3 4">Embryonic polarity protein dorsal-like isoform X1</fullName>
    </submittedName>
</protein>
<dbReference type="SMART" id="SM00429">
    <property type="entry name" value="IPT"/>
    <property type="match status" value="1"/>
</dbReference>
<dbReference type="KEGG" id="foc:113201770"/>
<dbReference type="GO" id="GO:0048468">
    <property type="term" value="P:cell development"/>
    <property type="evidence" value="ECO:0007669"/>
    <property type="project" value="UniProtKB-ARBA"/>
</dbReference>
<dbReference type="InterPro" id="IPR002909">
    <property type="entry name" value="IPT_dom"/>
</dbReference>
<dbReference type="GO" id="GO:0048731">
    <property type="term" value="P:system development"/>
    <property type="evidence" value="ECO:0007669"/>
    <property type="project" value="UniProtKB-ARBA"/>
</dbReference>
<dbReference type="GO" id="GO:0045087">
    <property type="term" value="P:innate immune response"/>
    <property type="evidence" value="ECO:0007669"/>
    <property type="project" value="TreeGrafter"/>
</dbReference>
<dbReference type="RefSeq" id="XP_052128595.1">
    <property type="nucleotide sequence ID" value="XM_052272635.1"/>
</dbReference>
<dbReference type="InterPro" id="IPR000451">
    <property type="entry name" value="NFkB/Dor"/>
</dbReference>
<dbReference type="InterPro" id="IPR013783">
    <property type="entry name" value="Ig-like_fold"/>
</dbReference>
<dbReference type="OrthoDB" id="7881762at2759"/>
<dbReference type="InterPro" id="IPR032397">
    <property type="entry name" value="RHD_dimer"/>
</dbReference>
<dbReference type="PANTHER" id="PTHR24169:SF25">
    <property type="entry name" value="DORSAL-RELATED IMMUNITY FACTOR DIF-RELATED"/>
    <property type="match status" value="1"/>
</dbReference>
<sequence>MSHQLDCLGQQTDDNFLLDSRLLVENAPNTVVSNSSTFPGSSNILILEQPASLVRFRYESEGLYPTQGATSTAMKKTFPTIQIANFDRLATVIVSCVTKDQPYRPHPHCLAGDDCKWGVYQKQVHSSVISFQKLSVQFTKRKHIEEVMLVRQQKNIDPFQIKFNFSHVAGFDHCKQLDLESIDLDAIRLCLQVFTLTKKKFESKTEKNLADKHWKQLGVAVSEPIYNKKACTNLKILKLSHSSAFVDGGKEILMFCEKVVKDDVEIRFFEQRDQTGPVEWEALGQFHPSNVHKGFGIAFRTPPYKTLEVEAPVDVFIQLRRPSDNSVGDAVPFQLRPPECLSFRQKRRKCAADSNLNRRLQGITQSTPTSKMMCSGSDTFYGGNNVVYDAPVSQQQQPPPSQLSYSDSYGPVFQHSNLLNLNSYTEEQANSLSLDPLAQISNRQGLNTVSDMIEPSMAVTSLLHYPDPSSCSLTSTSPHLLRSQEEYFSGMSRDWIEKKEAAYPPSEKLLPISSAYHESGKSHAPGFNVEELNAEQTAQACDKVVNNATYNNNFRVLQSQKDEYSVIDNLSGLLEDLKY</sequence>
<organism evidence="2 3">
    <name type="scientific">Frankliniella occidentalis</name>
    <name type="common">Western flower thrips</name>
    <name type="synonym">Euthrips occidentalis</name>
    <dbReference type="NCBI Taxonomy" id="133901"/>
    <lineage>
        <taxon>Eukaryota</taxon>
        <taxon>Metazoa</taxon>
        <taxon>Ecdysozoa</taxon>
        <taxon>Arthropoda</taxon>
        <taxon>Hexapoda</taxon>
        <taxon>Insecta</taxon>
        <taxon>Pterygota</taxon>
        <taxon>Neoptera</taxon>
        <taxon>Paraneoptera</taxon>
        <taxon>Thysanoptera</taxon>
        <taxon>Terebrantia</taxon>
        <taxon>Thripoidea</taxon>
        <taxon>Thripidae</taxon>
        <taxon>Frankliniella</taxon>
    </lineage>
</organism>
<dbReference type="GO" id="GO:0034097">
    <property type="term" value="P:response to cytokine"/>
    <property type="evidence" value="ECO:0007669"/>
    <property type="project" value="TreeGrafter"/>
</dbReference>
<dbReference type="SUPFAM" id="SSF81296">
    <property type="entry name" value="E set domains"/>
    <property type="match status" value="1"/>
</dbReference>
<reference evidence="3 4" key="1">
    <citation type="submission" date="2025-04" db="UniProtKB">
        <authorList>
            <consortium name="RefSeq"/>
        </authorList>
    </citation>
    <scope>IDENTIFICATION</scope>
    <source>
        <tissue evidence="3 4">Whole organism</tissue>
    </source>
</reference>
<evidence type="ECO:0000313" key="2">
    <source>
        <dbReference type="Proteomes" id="UP000504606"/>
    </source>
</evidence>
<dbReference type="InterPro" id="IPR014756">
    <property type="entry name" value="Ig_E-set"/>
</dbReference>
<accession>A0A9C6XRN7</accession>
<dbReference type="AlphaFoldDB" id="A0A9C6XRN7"/>
<dbReference type="GO" id="GO:0000981">
    <property type="term" value="F:DNA-binding transcription factor activity, RNA polymerase II-specific"/>
    <property type="evidence" value="ECO:0007669"/>
    <property type="project" value="TreeGrafter"/>
</dbReference>
<dbReference type="GO" id="GO:0007249">
    <property type="term" value="P:canonical NF-kappaB signal transduction"/>
    <property type="evidence" value="ECO:0007669"/>
    <property type="project" value="TreeGrafter"/>
</dbReference>
<dbReference type="GO" id="GO:0000978">
    <property type="term" value="F:RNA polymerase II cis-regulatory region sequence-specific DNA binding"/>
    <property type="evidence" value="ECO:0007669"/>
    <property type="project" value="TreeGrafter"/>
</dbReference>
<dbReference type="SUPFAM" id="SSF49417">
    <property type="entry name" value="p53-like transcription factors"/>
    <property type="match status" value="1"/>
</dbReference>
<dbReference type="GO" id="GO:0005634">
    <property type="term" value="C:nucleus"/>
    <property type="evidence" value="ECO:0007669"/>
    <property type="project" value="TreeGrafter"/>
</dbReference>
<evidence type="ECO:0000259" key="1">
    <source>
        <dbReference type="PROSITE" id="PS50254"/>
    </source>
</evidence>
<name>A0A9C6XRN7_FRAOC</name>
<dbReference type="PROSITE" id="PS50254">
    <property type="entry name" value="REL_2"/>
    <property type="match status" value="1"/>
</dbReference>
<keyword evidence="2" id="KW-1185">Reference proteome</keyword>
<dbReference type="GO" id="GO:0033554">
    <property type="term" value="P:cellular response to stress"/>
    <property type="evidence" value="ECO:0007669"/>
    <property type="project" value="TreeGrafter"/>
</dbReference>
<evidence type="ECO:0000313" key="4">
    <source>
        <dbReference type="RefSeq" id="XP_052128595.1"/>
    </source>
</evidence>
<dbReference type="PRINTS" id="PR00057">
    <property type="entry name" value="NFKBTNSCPFCT"/>
</dbReference>
<dbReference type="PANTHER" id="PTHR24169">
    <property type="entry name" value="NUCLEAR FACTOR NF-KAPPA-B PROTEIN"/>
    <property type="match status" value="1"/>
</dbReference>
<dbReference type="Pfam" id="PF00554">
    <property type="entry name" value="RHD_DNA_bind"/>
    <property type="match status" value="1"/>
</dbReference>
<dbReference type="Proteomes" id="UP000504606">
    <property type="component" value="Unplaced"/>
</dbReference>
<dbReference type="InterPro" id="IPR037059">
    <property type="entry name" value="RHD_DNA_bind_dom_sf"/>
</dbReference>
<dbReference type="GO" id="GO:0045944">
    <property type="term" value="P:positive regulation of transcription by RNA polymerase II"/>
    <property type="evidence" value="ECO:0007669"/>
    <property type="project" value="TreeGrafter"/>
</dbReference>
<evidence type="ECO:0000313" key="3">
    <source>
        <dbReference type="RefSeq" id="XP_052128594.1"/>
    </source>
</evidence>
<dbReference type="InterPro" id="IPR008967">
    <property type="entry name" value="p53-like_TF_DNA-bd_sf"/>
</dbReference>
<dbReference type="RefSeq" id="XP_052128594.1">
    <property type="nucleotide sequence ID" value="XM_052272634.1"/>
</dbReference>
<dbReference type="GeneID" id="113201770"/>
<dbReference type="Gene3D" id="2.60.40.10">
    <property type="entry name" value="Immunoglobulins"/>
    <property type="match status" value="1"/>
</dbReference>
<dbReference type="Gene3D" id="2.60.40.340">
    <property type="entry name" value="Rel homology domain (RHD), DNA-binding domain"/>
    <property type="match status" value="1"/>
</dbReference>
<feature type="domain" description="RHD" evidence="1">
    <location>
        <begin position="39"/>
        <end position="232"/>
    </location>
</feature>
<proteinExistence type="predicted"/>
<gene>
    <name evidence="3 4" type="primary">LOC113201770</name>
</gene>
<dbReference type="GO" id="GO:0005737">
    <property type="term" value="C:cytoplasm"/>
    <property type="evidence" value="ECO:0007669"/>
    <property type="project" value="InterPro"/>
</dbReference>
<dbReference type="Pfam" id="PF16179">
    <property type="entry name" value="RHD_dimer"/>
    <property type="match status" value="1"/>
</dbReference>
<dbReference type="GO" id="GO:0038061">
    <property type="term" value="P:non-canonical NF-kappaB signal transduction"/>
    <property type="evidence" value="ECO:0007669"/>
    <property type="project" value="TreeGrafter"/>
</dbReference>